<gene>
    <name evidence="2" type="ORF">CA267_007180</name>
</gene>
<dbReference type="Proteomes" id="UP000219285">
    <property type="component" value="Chromosome"/>
</dbReference>
<feature type="transmembrane region" description="Helical" evidence="1">
    <location>
        <begin position="20"/>
        <end position="37"/>
    </location>
</feature>
<keyword evidence="3" id="KW-1185">Reference proteome</keyword>
<evidence type="ECO:0000256" key="1">
    <source>
        <dbReference type="SAM" id="Phobius"/>
    </source>
</evidence>
<reference evidence="2 3" key="2">
    <citation type="submission" date="2020-04" db="EMBL/GenBank/DDBJ databases">
        <title>Complete genome sequence of Alteromonas pelagimontana 5.12T.</title>
        <authorList>
            <person name="Sinha R.K."/>
            <person name="Krishnan K.P."/>
            <person name="Kurian J.P."/>
        </authorList>
    </citation>
    <scope>NUCLEOTIDE SEQUENCE [LARGE SCALE GENOMIC DNA]</scope>
    <source>
        <strain evidence="2 3">5.12</strain>
    </source>
</reference>
<accession>A0A6M4MBQ5</accession>
<dbReference type="RefSeq" id="WP_075608120.1">
    <property type="nucleotide sequence ID" value="NZ_CP052766.1"/>
</dbReference>
<dbReference type="EMBL" id="CP052766">
    <property type="protein sequence ID" value="QJR80573.1"/>
    <property type="molecule type" value="Genomic_DNA"/>
</dbReference>
<evidence type="ECO:0000313" key="3">
    <source>
        <dbReference type="Proteomes" id="UP000219285"/>
    </source>
</evidence>
<feature type="transmembrane region" description="Helical" evidence="1">
    <location>
        <begin position="43"/>
        <end position="64"/>
    </location>
</feature>
<organism evidence="2 3">
    <name type="scientific">Alteromonas pelagimontana</name>
    <dbReference type="NCBI Taxonomy" id="1858656"/>
    <lineage>
        <taxon>Bacteria</taxon>
        <taxon>Pseudomonadati</taxon>
        <taxon>Pseudomonadota</taxon>
        <taxon>Gammaproteobacteria</taxon>
        <taxon>Alteromonadales</taxon>
        <taxon>Alteromonadaceae</taxon>
        <taxon>Alteromonas/Salinimonas group</taxon>
        <taxon>Alteromonas</taxon>
    </lineage>
</organism>
<keyword evidence="1" id="KW-0812">Transmembrane</keyword>
<reference evidence="3" key="1">
    <citation type="submission" date="2014-12" db="EMBL/GenBank/DDBJ databases">
        <title>Complete genome sequence of a multi-drug resistant Klebsiella pneumoniae.</title>
        <authorList>
            <person name="Hua X."/>
            <person name="Chen Q."/>
            <person name="Li X."/>
            <person name="Feng Y."/>
            <person name="Ruan Z."/>
            <person name="Yu Y."/>
        </authorList>
    </citation>
    <scope>NUCLEOTIDE SEQUENCE [LARGE SCALE GENOMIC DNA]</scope>
    <source>
        <strain evidence="3">5.12</strain>
    </source>
</reference>
<keyword evidence="1" id="KW-1133">Transmembrane helix</keyword>
<dbReference type="InterPro" id="IPR021367">
    <property type="entry name" value="DUF2982"/>
</dbReference>
<evidence type="ECO:0000313" key="2">
    <source>
        <dbReference type="EMBL" id="QJR80573.1"/>
    </source>
</evidence>
<keyword evidence="1" id="KW-0472">Membrane</keyword>
<protein>
    <submittedName>
        <fullName evidence="2">DUF2982 domain-containing protein</fullName>
    </submittedName>
</protein>
<dbReference type="AlphaFoldDB" id="A0A6M4MBQ5"/>
<sequence>MSSTEAEPIFIRATSKRNGITTLIIGITGLLLSALWLSVAPEWLFLAGVFLTSASIVTLLIGWFKLREPDHSIEISPAAVVYHHRLGNWRLDWDNIQRIDCPRVARGLEQVELEAIGFRLKSYDPFLRSVSPRLATHILMEQRPLLMQNPDTNCSTGACYGHEMFDDKHFQLADGEVLSGVKAMLANRMTHLRERLGYDVFISSADLDREPLEFVSLMRQCQQTRHQVLGTT</sequence>
<dbReference type="Pfam" id="PF11201">
    <property type="entry name" value="DUF2982"/>
    <property type="match status" value="1"/>
</dbReference>
<proteinExistence type="predicted"/>
<dbReference type="KEGG" id="apel:CA267_007180"/>
<dbReference type="OrthoDB" id="7061905at2"/>
<name>A0A6M4MBQ5_9ALTE</name>